<accession>A0A518RLK8</accession>
<dbReference type="InterPro" id="IPR000871">
    <property type="entry name" value="Beta-lactam_class-A"/>
</dbReference>
<feature type="domain" description="Beta-lactamase class A catalytic" evidence="4">
    <location>
        <begin position="78"/>
        <end position="337"/>
    </location>
</feature>
<dbReference type="GO" id="GO:0030655">
    <property type="term" value="P:beta-lactam antibiotic catabolic process"/>
    <property type="evidence" value="ECO:0007669"/>
    <property type="project" value="InterPro"/>
</dbReference>
<comment type="similarity">
    <text evidence="2">Belongs to the class-A beta-lactamase family.</text>
</comment>
<evidence type="ECO:0000313" key="5">
    <source>
        <dbReference type="EMBL" id="QDX28300.1"/>
    </source>
</evidence>
<dbReference type="InterPro" id="IPR012338">
    <property type="entry name" value="Beta-lactam/transpept-like"/>
</dbReference>
<dbReference type="EMBL" id="CP042239">
    <property type="protein sequence ID" value="QDX28300.1"/>
    <property type="molecule type" value="Genomic_DNA"/>
</dbReference>
<name>A0A518RLK8_9SPHN</name>
<evidence type="ECO:0000256" key="2">
    <source>
        <dbReference type="ARBA" id="ARBA00009009"/>
    </source>
</evidence>
<dbReference type="PANTHER" id="PTHR35333:SF3">
    <property type="entry name" value="BETA-LACTAMASE-TYPE TRANSPEPTIDASE FOLD CONTAINING PROTEIN"/>
    <property type="match status" value="1"/>
</dbReference>
<dbReference type="AlphaFoldDB" id="A0A518RLK8"/>
<dbReference type="Pfam" id="PF13354">
    <property type="entry name" value="Beta-lactamase2"/>
    <property type="match status" value="1"/>
</dbReference>
<dbReference type="EC" id="3.5.2.6" evidence="3"/>
<organism evidence="5 6">
    <name type="scientific">Sphingomonas suaedae</name>
    <dbReference type="NCBI Taxonomy" id="2599297"/>
    <lineage>
        <taxon>Bacteria</taxon>
        <taxon>Pseudomonadati</taxon>
        <taxon>Pseudomonadota</taxon>
        <taxon>Alphaproteobacteria</taxon>
        <taxon>Sphingomonadales</taxon>
        <taxon>Sphingomonadaceae</taxon>
        <taxon>Sphingomonas</taxon>
    </lineage>
</organism>
<protein>
    <recommendedName>
        <fullName evidence="3">beta-lactamase</fullName>
        <ecNumber evidence="3">3.5.2.6</ecNumber>
    </recommendedName>
</protein>
<dbReference type="KEGG" id="ssua:FPZ54_14440"/>
<dbReference type="PANTHER" id="PTHR35333">
    <property type="entry name" value="BETA-LACTAMASE"/>
    <property type="match status" value="1"/>
</dbReference>
<dbReference type="GO" id="GO:0008800">
    <property type="term" value="F:beta-lactamase activity"/>
    <property type="evidence" value="ECO:0007669"/>
    <property type="project" value="UniProtKB-EC"/>
</dbReference>
<comment type="catalytic activity">
    <reaction evidence="1">
        <text>a beta-lactam + H2O = a substituted beta-amino acid</text>
        <dbReference type="Rhea" id="RHEA:20401"/>
        <dbReference type="ChEBI" id="CHEBI:15377"/>
        <dbReference type="ChEBI" id="CHEBI:35627"/>
        <dbReference type="ChEBI" id="CHEBI:140347"/>
        <dbReference type="EC" id="3.5.2.6"/>
    </reaction>
</comment>
<evidence type="ECO:0000256" key="1">
    <source>
        <dbReference type="ARBA" id="ARBA00001526"/>
    </source>
</evidence>
<dbReference type="Proteomes" id="UP000318055">
    <property type="component" value="Chromosome"/>
</dbReference>
<sequence length="364" mass="38720">MQEFTILQRALTLAGLAPALLIGAGVHRDDLPENLTPPSYRVSMPIPAAPQPAPVFPAPAALTATIASLAKEFGGVVGISVRSLDWGWQVDANGQRPMPQQSVSKLWVAMTVLDARDKGRLTLDDPVTVTRDNLTLFHQPIASLVVKNGVYRTTVRELLLRAMQSSDNTANDRLLTLVGGPQAVRAFIAEKGLGAIRFGPGERLLQAGTAGLAWKPEYSIGHAFYQARAALPVTVRRASFDAYIADPPDGASSSAIALALARLKAGELLSPASSNFLINVMQGARTGRARIKGATPPDWKWGHKTGTGQDLGARTAGFNDVGVLTAPDGKAYSIAVMIGDTSRPVRERQELMQAVVTSVVANHR</sequence>
<keyword evidence="6" id="KW-1185">Reference proteome</keyword>
<gene>
    <name evidence="5" type="ORF">FPZ54_14440</name>
</gene>
<keyword evidence="5" id="KW-0378">Hydrolase</keyword>
<dbReference type="GO" id="GO:0046677">
    <property type="term" value="P:response to antibiotic"/>
    <property type="evidence" value="ECO:0007669"/>
    <property type="project" value="InterPro"/>
</dbReference>
<evidence type="ECO:0000313" key="6">
    <source>
        <dbReference type="Proteomes" id="UP000318055"/>
    </source>
</evidence>
<dbReference type="Gene3D" id="3.40.710.10">
    <property type="entry name" value="DD-peptidase/beta-lactamase superfamily"/>
    <property type="match status" value="1"/>
</dbReference>
<dbReference type="PRINTS" id="PR00118">
    <property type="entry name" value="BLACTAMASEA"/>
</dbReference>
<proteinExistence type="inferred from homology"/>
<evidence type="ECO:0000259" key="4">
    <source>
        <dbReference type="Pfam" id="PF13354"/>
    </source>
</evidence>
<dbReference type="SUPFAM" id="SSF56601">
    <property type="entry name" value="beta-lactamase/transpeptidase-like"/>
    <property type="match status" value="1"/>
</dbReference>
<dbReference type="InterPro" id="IPR045155">
    <property type="entry name" value="Beta-lactam_cat"/>
</dbReference>
<evidence type="ECO:0000256" key="3">
    <source>
        <dbReference type="ARBA" id="ARBA00012865"/>
    </source>
</evidence>
<reference evidence="5 6" key="1">
    <citation type="submission" date="2019-07" db="EMBL/GenBank/DDBJ databases">
        <title>Sphingomonas alkalisoli sp. nov., isolated from rhizosphere soil of Suaedae salsa.</title>
        <authorList>
            <person name="Zhang H."/>
            <person name="Xu L."/>
            <person name="Zhang J.-X."/>
            <person name="Sun J.-Q."/>
        </authorList>
    </citation>
    <scope>NUCLEOTIDE SEQUENCE [LARGE SCALE GENOMIC DNA]</scope>
    <source>
        <strain evidence="5 6">XS-10</strain>
    </source>
</reference>
<dbReference type="OrthoDB" id="9784149at2"/>